<evidence type="ECO:0000256" key="2">
    <source>
        <dbReference type="ARBA" id="ARBA00022723"/>
    </source>
</evidence>
<dbReference type="AlphaFoldDB" id="A0A9P9DPQ0"/>
<dbReference type="CDD" id="cd00067">
    <property type="entry name" value="GAL4"/>
    <property type="match status" value="1"/>
</dbReference>
<proteinExistence type="predicted"/>
<feature type="compositionally biased region" description="Polar residues" evidence="5">
    <location>
        <begin position="182"/>
        <end position="196"/>
    </location>
</feature>
<dbReference type="InterPro" id="IPR036864">
    <property type="entry name" value="Zn2-C6_fun-type_DNA-bd_sf"/>
</dbReference>
<evidence type="ECO:0000313" key="7">
    <source>
        <dbReference type="EMBL" id="KAH7124470.1"/>
    </source>
</evidence>
<feature type="region of interest" description="Disordered" evidence="5">
    <location>
        <begin position="628"/>
        <end position="658"/>
    </location>
</feature>
<keyword evidence="4" id="KW-0539">Nucleus</keyword>
<keyword evidence="8" id="KW-1185">Reference proteome</keyword>
<dbReference type="SMART" id="SM00906">
    <property type="entry name" value="Fungal_trans"/>
    <property type="match status" value="1"/>
</dbReference>
<evidence type="ECO:0000313" key="8">
    <source>
        <dbReference type="Proteomes" id="UP000738349"/>
    </source>
</evidence>
<feature type="compositionally biased region" description="Polar residues" evidence="5">
    <location>
        <begin position="1"/>
        <end position="18"/>
    </location>
</feature>
<dbReference type="InterPro" id="IPR050987">
    <property type="entry name" value="AtrR-like"/>
</dbReference>
<dbReference type="Gene3D" id="4.10.240.10">
    <property type="entry name" value="Zn(2)-C6 fungal-type DNA-binding domain"/>
    <property type="match status" value="1"/>
</dbReference>
<dbReference type="Proteomes" id="UP000738349">
    <property type="component" value="Unassembled WGS sequence"/>
</dbReference>
<dbReference type="Pfam" id="PF04082">
    <property type="entry name" value="Fungal_trans"/>
    <property type="match status" value="1"/>
</dbReference>
<comment type="subcellular location">
    <subcellularLocation>
        <location evidence="1">Nucleus</location>
    </subcellularLocation>
</comment>
<evidence type="ECO:0000256" key="4">
    <source>
        <dbReference type="ARBA" id="ARBA00023242"/>
    </source>
</evidence>
<name>A0A9P9DPQ0_9HYPO</name>
<dbReference type="Pfam" id="PF00172">
    <property type="entry name" value="Zn_clus"/>
    <property type="match status" value="1"/>
</dbReference>
<accession>A0A9P9DPQ0</accession>
<dbReference type="PANTHER" id="PTHR46910">
    <property type="entry name" value="TRANSCRIPTION FACTOR PDR1"/>
    <property type="match status" value="1"/>
</dbReference>
<evidence type="ECO:0000256" key="5">
    <source>
        <dbReference type="SAM" id="MobiDB-lite"/>
    </source>
</evidence>
<dbReference type="GO" id="GO:0008270">
    <property type="term" value="F:zinc ion binding"/>
    <property type="evidence" value="ECO:0007669"/>
    <property type="project" value="InterPro"/>
</dbReference>
<keyword evidence="2" id="KW-0479">Metal-binding</keyword>
<dbReference type="OrthoDB" id="5296287at2759"/>
<feature type="domain" description="Zn(2)-C6 fungal-type" evidence="6">
    <location>
        <begin position="78"/>
        <end position="107"/>
    </location>
</feature>
<dbReference type="InterPro" id="IPR007219">
    <property type="entry name" value="XnlR_reg_dom"/>
</dbReference>
<dbReference type="GO" id="GO:0006351">
    <property type="term" value="P:DNA-templated transcription"/>
    <property type="evidence" value="ECO:0007669"/>
    <property type="project" value="InterPro"/>
</dbReference>
<protein>
    <submittedName>
        <fullName evidence="7">Fungal-specific transcription factor domain-containing protein</fullName>
    </submittedName>
</protein>
<dbReference type="GO" id="GO:0003677">
    <property type="term" value="F:DNA binding"/>
    <property type="evidence" value="ECO:0007669"/>
    <property type="project" value="UniProtKB-KW"/>
</dbReference>
<dbReference type="InterPro" id="IPR001138">
    <property type="entry name" value="Zn2Cys6_DnaBD"/>
</dbReference>
<dbReference type="SMART" id="SM00066">
    <property type="entry name" value="GAL4"/>
    <property type="match status" value="1"/>
</dbReference>
<dbReference type="GO" id="GO:0005634">
    <property type="term" value="C:nucleus"/>
    <property type="evidence" value="ECO:0007669"/>
    <property type="project" value="UniProtKB-SubCell"/>
</dbReference>
<dbReference type="PANTHER" id="PTHR46910:SF3">
    <property type="entry name" value="HALOTOLERANCE PROTEIN 9-RELATED"/>
    <property type="match status" value="1"/>
</dbReference>
<sequence>MTAENSPQIAGPSKTPSVNDDEGSKEQTSTAAAEAAEAAGRPIRKRSHRERSEDKPGNPAASQRAVKKMKRAKYISRACTSCQQRKIKCEGGEPCAQCVAKNRPCPILYANTIETQSNISSLEVLTRLAEVERQLRTMPQANQDGVLECGGQTFAGEISMGTNLKHIDEGAESASGTNVNLYSNFSSTTPPQSTNAPGGKTRKVRAWLETVLDQYGVVADEAEWRHHLQIFLDEIHILYPILHPPTIWETFNEVWEYSALWSLASAAEREYRRMSVALLSGWSFYRVGISLMQDTIKMSNTTYKSLLTLQVLVMRVLYLFRLDSTERAARLLALSISNAHIIGLHRQSTYDKMPVFQSQIFCRTWWAIYVIDRRIAIESGRPYVIQDNNTDTGFPLQLRNEWMSRHQSHPGTTSGLSEEISLEISTTSITPLSYFIAIVRLSRVVGKVWEILYSVKVSAQTSTVMIEYADTALCNLLEALPDSLSYNPDLPPDVQFRTRPRWQVKQTMLLFIRTTFLRVIIRRPFYPSAKLSGCSEDDELESLTISTRSLNLYCHNNWVSGKMIRHVSRLVSLAQRLLVETMSANRCQKNAQDLEQEARLDHMQQVTLQLDTIEVAQSTGETNSIFSRGSDCNMLPPGGAKEKPNTDGSTWWAEGPDAPRAEIPDWAMSDFNLEAVITEEGMGSSMFQVGTQEDGRLEMRTGAMDSGLDVDGADSGTVAPNRLFGLDPDVEQSIMSLCNWIDPSL</sequence>
<evidence type="ECO:0000256" key="3">
    <source>
        <dbReference type="ARBA" id="ARBA00023125"/>
    </source>
</evidence>
<dbReference type="PROSITE" id="PS50048">
    <property type="entry name" value="ZN2_CY6_FUNGAL_2"/>
    <property type="match status" value="1"/>
</dbReference>
<dbReference type="CDD" id="cd12148">
    <property type="entry name" value="fungal_TF_MHR"/>
    <property type="match status" value="1"/>
</dbReference>
<evidence type="ECO:0000256" key="1">
    <source>
        <dbReference type="ARBA" id="ARBA00004123"/>
    </source>
</evidence>
<organism evidence="7 8">
    <name type="scientific">Dactylonectria macrodidyma</name>
    <dbReference type="NCBI Taxonomy" id="307937"/>
    <lineage>
        <taxon>Eukaryota</taxon>
        <taxon>Fungi</taxon>
        <taxon>Dikarya</taxon>
        <taxon>Ascomycota</taxon>
        <taxon>Pezizomycotina</taxon>
        <taxon>Sordariomycetes</taxon>
        <taxon>Hypocreomycetidae</taxon>
        <taxon>Hypocreales</taxon>
        <taxon>Nectriaceae</taxon>
        <taxon>Dactylonectria</taxon>
    </lineage>
</organism>
<dbReference type="SUPFAM" id="SSF57701">
    <property type="entry name" value="Zn2/Cys6 DNA-binding domain"/>
    <property type="match status" value="1"/>
</dbReference>
<feature type="region of interest" description="Disordered" evidence="5">
    <location>
        <begin position="182"/>
        <end position="201"/>
    </location>
</feature>
<dbReference type="GO" id="GO:0000981">
    <property type="term" value="F:DNA-binding transcription factor activity, RNA polymerase II-specific"/>
    <property type="evidence" value="ECO:0007669"/>
    <property type="project" value="InterPro"/>
</dbReference>
<feature type="region of interest" description="Disordered" evidence="5">
    <location>
        <begin position="1"/>
        <end position="67"/>
    </location>
</feature>
<gene>
    <name evidence="7" type="ORF">EDB81DRAFT_664033</name>
</gene>
<comment type="caution">
    <text evidence="7">The sequence shown here is derived from an EMBL/GenBank/DDBJ whole genome shotgun (WGS) entry which is preliminary data.</text>
</comment>
<evidence type="ECO:0000259" key="6">
    <source>
        <dbReference type="PROSITE" id="PS50048"/>
    </source>
</evidence>
<reference evidence="7" key="1">
    <citation type="journal article" date="2021" name="Nat. Commun.">
        <title>Genetic determinants of endophytism in the Arabidopsis root mycobiome.</title>
        <authorList>
            <person name="Mesny F."/>
            <person name="Miyauchi S."/>
            <person name="Thiergart T."/>
            <person name="Pickel B."/>
            <person name="Atanasova L."/>
            <person name="Karlsson M."/>
            <person name="Huettel B."/>
            <person name="Barry K.W."/>
            <person name="Haridas S."/>
            <person name="Chen C."/>
            <person name="Bauer D."/>
            <person name="Andreopoulos W."/>
            <person name="Pangilinan J."/>
            <person name="LaButti K."/>
            <person name="Riley R."/>
            <person name="Lipzen A."/>
            <person name="Clum A."/>
            <person name="Drula E."/>
            <person name="Henrissat B."/>
            <person name="Kohler A."/>
            <person name="Grigoriev I.V."/>
            <person name="Martin F.M."/>
            <person name="Hacquard S."/>
        </authorList>
    </citation>
    <scope>NUCLEOTIDE SEQUENCE</scope>
    <source>
        <strain evidence="7">MPI-CAGE-AT-0147</strain>
    </source>
</reference>
<dbReference type="EMBL" id="JAGMUV010000021">
    <property type="protein sequence ID" value="KAH7124470.1"/>
    <property type="molecule type" value="Genomic_DNA"/>
</dbReference>
<keyword evidence="3" id="KW-0238">DNA-binding</keyword>